<dbReference type="RefSeq" id="WP_265688847.1">
    <property type="nucleotide sequence ID" value="NZ_JAKRRX010000139.1"/>
</dbReference>
<sequence>MIELTDSLLLLARKIIAIYAIAWCFPAIVIVPVISLGSFKHIILMDKQLAKDLSKYYDDNGYMRPKYQLSWEVGSRCFDYWVKYPFIRKRVTTNSVKFKAFMWWNALGMWSWILVFFLAFFEKGLGISF</sequence>
<feature type="transmembrane region" description="Helical" evidence="1">
    <location>
        <begin position="16"/>
        <end position="39"/>
    </location>
</feature>
<evidence type="ECO:0000256" key="1">
    <source>
        <dbReference type="SAM" id="Phobius"/>
    </source>
</evidence>
<evidence type="ECO:0000313" key="3">
    <source>
        <dbReference type="Proteomes" id="UP001155586"/>
    </source>
</evidence>
<name>A0A9X3HU52_9VIBR</name>
<organism evidence="2 3">
    <name type="scientific">Vibrio paucivorans</name>
    <dbReference type="NCBI Taxonomy" id="2829489"/>
    <lineage>
        <taxon>Bacteria</taxon>
        <taxon>Pseudomonadati</taxon>
        <taxon>Pseudomonadota</taxon>
        <taxon>Gammaproteobacteria</taxon>
        <taxon>Vibrionales</taxon>
        <taxon>Vibrionaceae</taxon>
        <taxon>Vibrio</taxon>
    </lineage>
</organism>
<protein>
    <submittedName>
        <fullName evidence="2">Uncharacterized protein</fullName>
    </submittedName>
</protein>
<accession>A0A9X3HU52</accession>
<reference evidence="2" key="1">
    <citation type="submission" date="2022-02" db="EMBL/GenBank/DDBJ databases">
        <title>Vibrio sp. nov., a new bacterium isolated from Bohai sea, China.</title>
        <authorList>
            <person name="Yuan Y."/>
        </authorList>
    </citation>
    <scope>NUCLEOTIDE SEQUENCE</scope>
    <source>
        <strain evidence="2">DBSS07</strain>
    </source>
</reference>
<feature type="transmembrane region" description="Helical" evidence="1">
    <location>
        <begin position="100"/>
        <end position="121"/>
    </location>
</feature>
<keyword evidence="1" id="KW-0472">Membrane</keyword>
<keyword evidence="3" id="KW-1185">Reference proteome</keyword>
<dbReference type="AlphaFoldDB" id="A0A9X3HU52"/>
<dbReference type="EMBL" id="JAKRRX010000139">
    <property type="protein sequence ID" value="MCW8335757.1"/>
    <property type="molecule type" value="Genomic_DNA"/>
</dbReference>
<dbReference type="Proteomes" id="UP001155586">
    <property type="component" value="Unassembled WGS sequence"/>
</dbReference>
<comment type="caution">
    <text evidence="2">The sequence shown here is derived from an EMBL/GenBank/DDBJ whole genome shotgun (WGS) entry which is preliminary data.</text>
</comment>
<keyword evidence="1" id="KW-0812">Transmembrane</keyword>
<keyword evidence="1" id="KW-1133">Transmembrane helix</keyword>
<gene>
    <name evidence="2" type="ORF">MD483_18260</name>
</gene>
<evidence type="ECO:0000313" key="2">
    <source>
        <dbReference type="EMBL" id="MCW8335757.1"/>
    </source>
</evidence>
<proteinExistence type="predicted"/>